<reference evidence="1" key="1">
    <citation type="submission" date="2022-03" db="EMBL/GenBank/DDBJ databases">
        <authorList>
            <person name="Sayadi A."/>
        </authorList>
    </citation>
    <scope>NUCLEOTIDE SEQUENCE</scope>
</reference>
<dbReference type="Proteomes" id="UP001152888">
    <property type="component" value="Unassembled WGS sequence"/>
</dbReference>
<sequence length="28" mass="3362">MCEEMREVNKAKIERLPLGNITLIFYYS</sequence>
<evidence type="ECO:0000313" key="2">
    <source>
        <dbReference type="Proteomes" id="UP001152888"/>
    </source>
</evidence>
<evidence type="ECO:0000313" key="1">
    <source>
        <dbReference type="EMBL" id="CAH1956600.1"/>
    </source>
</evidence>
<proteinExistence type="predicted"/>
<organism evidence="1 2">
    <name type="scientific">Acanthoscelides obtectus</name>
    <name type="common">Bean weevil</name>
    <name type="synonym">Bruchus obtectus</name>
    <dbReference type="NCBI Taxonomy" id="200917"/>
    <lineage>
        <taxon>Eukaryota</taxon>
        <taxon>Metazoa</taxon>
        <taxon>Ecdysozoa</taxon>
        <taxon>Arthropoda</taxon>
        <taxon>Hexapoda</taxon>
        <taxon>Insecta</taxon>
        <taxon>Pterygota</taxon>
        <taxon>Neoptera</taxon>
        <taxon>Endopterygota</taxon>
        <taxon>Coleoptera</taxon>
        <taxon>Polyphaga</taxon>
        <taxon>Cucujiformia</taxon>
        <taxon>Chrysomeloidea</taxon>
        <taxon>Chrysomelidae</taxon>
        <taxon>Bruchinae</taxon>
        <taxon>Bruchini</taxon>
        <taxon>Acanthoscelides</taxon>
    </lineage>
</organism>
<dbReference type="AlphaFoldDB" id="A0A9P0JT18"/>
<comment type="caution">
    <text evidence="1">The sequence shown here is derived from an EMBL/GenBank/DDBJ whole genome shotgun (WGS) entry which is preliminary data.</text>
</comment>
<gene>
    <name evidence="1" type="ORF">ACAOBT_LOCUS1657</name>
</gene>
<name>A0A9P0JT18_ACAOB</name>
<keyword evidence="2" id="KW-1185">Reference proteome</keyword>
<accession>A0A9P0JT18</accession>
<protein>
    <submittedName>
        <fullName evidence="1">Uncharacterized protein</fullName>
    </submittedName>
</protein>
<dbReference type="EMBL" id="CAKOFQ010006666">
    <property type="protein sequence ID" value="CAH1956600.1"/>
    <property type="molecule type" value="Genomic_DNA"/>
</dbReference>